<keyword evidence="6" id="KW-0256">Endoplasmic reticulum</keyword>
<gene>
    <name evidence="9" type="primary">zrg17</name>
    <name evidence="9" type="ORF">QC761_202270</name>
</gene>
<dbReference type="PANTHER" id="PTHR45755:SF5">
    <property type="entry name" value="ZINC TRANSPORTER"/>
    <property type="match status" value="1"/>
</dbReference>
<dbReference type="PANTHER" id="PTHR45755">
    <property type="match status" value="1"/>
</dbReference>
<dbReference type="InterPro" id="IPR045316">
    <property type="entry name" value="Msc2-like"/>
</dbReference>
<proteinExistence type="inferred from homology"/>
<sequence length="547" mass="59649">MAPGPKPSLQPPGTPPTPVFAITGQHGEPSFHFVCEDFDLDQQQQQPGRNHPNNEPEATVRSEPEAAPFLSPVQHYLAPSPRSSPAAFLDPYSHHPSLRPPTPDHLFNSMSSDGGLAANGGDAPAMKNPFNFQTQIISSGPVKSNIGQRRGHRYKHSSISATHQIFQEPPPRPPPVLPASLPIPTLREAWSSMQRDQKARLWWCSLHALIALYVFLSAEGSLAMTALSHLVFFDVGSAAVCVAVDVLGNFEVWRRSSIRHPFGLQRAEVLAGFAMSVFLVFGGFDLISHSMKDVLESVGHHAPHHPVSRTDDSSQPAGGGHGGGGHSHGARYITPGTLDLASFAAFVSTLISAYGLRNHGRIRRVMRVPLPYLSSLLPESTVLSNPFHFLTLFFSGIMLVLPLVYIPHIIWLDRLICATISLSMFFLGARLAVGQGFMLLMSYNHVDSKKQKGDSSEVASVIKEIESEPQVQRVEEAQFWQVHYGLAMANLKVKVKGGEMMGGGQGQDGAVSQLRQRLGRVVQNRLGEGYGRGGSLRWEVTVQMSSD</sequence>
<feature type="transmembrane region" description="Helical" evidence="6">
    <location>
        <begin position="201"/>
        <end position="218"/>
    </location>
</feature>
<keyword evidence="4 6" id="KW-1133">Transmembrane helix</keyword>
<feature type="transmembrane region" description="Helical" evidence="6">
    <location>
        <begin position="387"/>
        <end position="405"/>
    </location>
</feature>
<dbReference type="Pfam" id="PF01545">
    <property type="entry name" value="Cation_efflux"/>
    <property type="match status" value="1"/>
</dbReference>
<name>A0ABR0FP82_9PEZI</name>
<evidence type="ECO:0000313" key="10">
    <source>
        <dbReference type="Proteomes" id="UP001322138"/>
    </source>
</evidence>
<dbReference type="RefSeq" id="XP_062734507.1">
    <property type="nucleotide sequence ID" value="XM_062875956.1"/>
</dbReference>
<feature type="region of interest" description="Disordered" evidence="7">
    <location>
        <begin position="75"/>
        <end position="114"/>
    </location>
</feature>
<comment type="caution">
    <text evidence="9">The sequence shown here is derived from an EMBL/GenBank/DDBJ whole genome shotgun (WGS) entry which is preliminary data.</text>
</comment>
<dbReference type="Gene3D" id="1.20.1510.10">
    <property type="entry name" value="Cation efflux protein transmembrane domain"/>
    <property type="match status" value="1"/>
</dbReference>
<evidence type="ECO:0000313" key="9">
    <source>
        <dbReference type="EMBL" id="KAK4645531.1"/>
    </source>
</evidence>
<dbReference type="InterPro" id="IPR058533">
    <property type="entry name" value="Cation_efflux_TM"/>
</dbReference>
<protein>
    <recommendedName>
        <fullName evidence="6">Zinc transporter</fullName>
    </recommendedName>
</protein>
<comment type="similarity">
    <text evidence="6">Belongs to the cation diffusion facilitator (CDF) transporter (TC 2.A.4) family. SLC30A subfamily.</text>
</comment>
<comment type="subcellular location">
    <subcellularLocation>
        <location evidence="6">Endoplasmic reticulum membrane</location>
        <topology evidence="6">Multi-pass membrane protein</topology>
    </subcellularLocation>
    <subcellularLocation>
        <location evidence="1">Membrane</location>
        <topology evidence="1">Multi-pass membrane protein</topology>
    </subcellularLocation>
</comment>
<dbReference type="Proteomes" id="UP001322138">
    <property type="component" value="Unassembled WGS sequence"/>
</dbReference>
<feature type="transmembrane region" description="Helical" evidence="6">
    <location>
        <begin position="269"/>
        <end position="287"/>
    </location>
</feature>
<accession>A0ABR0FP82</accession>
<feature type="transmembrane region" description="Helical" evidence="6">
    <location>
        <begin position="340"/>
        <end position="357"/>
    </location>
</feature>
<dbReference type="SUPFAM" id="SSF161111">
    <property type="entry name" value="Cation efflux protein transmembrane domain-like"/>
    <property type="match status" value="1"/>
</dbReference>
<evidence type="ECO:0000256" key="4">
    <source>
        <dbReference type="ARBA" id="ARBA00022989"/>
    </source>
</evidence>
<evidence type="ECO:0000259" key="8">
    <source>
        <dbReference type="Pfam" id="PF01545"/>
    </source>
</evidence>
<feature type="transmembrane region" description="Helical" evidence="6">
    <location>
        <begin position="230"/>
        <end position="248"/>
    </location>
</feature>
<organism evidence="9 10">
    <name type="scientific">Podospora bellae-mahoneyi</name>
    <dbReference type="NCBI Taxonomy" id="2093777"/>
    <lineage>
        <taxon>Eukaryota</taxon>
        <taxon>Fungi</taxon>
        <taxon>Dikarya</taxon>
        <taxon>Ascomycota</taxon>
        <taxon>Pezizomycotina</taxon>
        <taxon>Sordariomycetes</taxon>
        <taxon>Sordariomycetidae</taxon>
        <taxon>Sordariales</taxon>
        <taxon>Podosporaceae</taxon>
        <taxon>Podospora</taxon>
    </lineage>
</organism>
<feature type="compositionally biased region" description="Polar residues" evidence="7">
    <location>
        <begin position="41"/>
        <end position="51"/>
    </location>
</feature>
<evidence type="ECO:0000256" key="6">
    <source>
        <dbReference type="RuleBase" id="RU369017"/>
    </source>
</evidence>
<feature type="region of interest" description="Disordered" evidence="7">
    <location>
        <begin position="1"/>
        <end position="63"/>
    </location>
</feature>
<feature type="domain" description="Cation efflux protein transmembrane" evidence="8">
    <location>
        <begin position="206"/>
        <end position="302"/>
    </location>
</feature>
<reference evidence="9 10" key="1">
    <citation type="journal article" date="2023" name="bioRxiv">
        <title>High-quality genome assemblies of four members of thePodospora anserinaspecies complex.</title>
        <authorList>
            <person name="Ament-Velasquez S.L."/>
            <person name="Vogan A.A."/>
            <person name="Wallerman O."/>
            <person name="Hartmann F."/>
            <person name="Gautier V."/>
            <person name="Silar P."/>
            <person name="Giraud T."/>
            <person name="Johannesson H."/>
        </authorList>
    </citation>
    <scope>NUCLEOTIDE SEQUENCE [LARGE SCALE GENOMIC DNA]</scope>
    <source>
        <strain evidence="9 10">CBS 112042</strain>
    </source>
</reference>
<evidence type="ECO:0000256" key="5">
    <source>
        <dbReference type="ARBA" id="ARBA00023136"/>
    </source>
</evidence>
<dbReference type="EMBL" id="JAFFGZ010000004">
    <property type="protein sequence ID" value="KAK4645531.1"/>
    <property type="molecule type" value="Genomic_DNA"/>
</dbReference>
<feature type="compositionally biased region" description="Basic and acidic residues" evidence="7">
    <location>
        <begin position="52"/>
        <end position="63"/>
    </location>
</feature>
<evidence type="ECO:0000256" key="2">
    <source>
        <dbReference type="ARBA" id="ARBA00022448"/>
    </source>
</evidence>
<evidence type="ECO:0000256" key="3">
    <source>
        <dbReference type="ARBA" id="ARBA00022692"/>
    </source>
</evidence>
<evidence type="ECO:0000256" key="1">
    <source>
        <dbReference type="ARBA" id="ARBA00004141"/>
    </source>
</evidence>
<keyword evidence="2 6" id="KW-0813">Transport</keyword>
<keyword evidence="3 6" id="KW-0812">Transmembrane</keyword>
<dbReference type="GeneID" id="87895438"/>
<dbReference type="InterPro" id="IPR027469">
    <property type="entry name" value="Cation_efflux_TMD_sf"/>
</dbReference>
<keyword evidence="10" id="KW-1185">Reference proteome</keyword>
<evidence type="ECO:0000256" key="7">
    <source>
        <dbReference type="SAM" id="MobiDB-lite"/>
    </source>
</evidence>
<comment type="function">
    <text evidence="6">Functions as a zinc transporter.</text>
</comment>
<feature type="compositionally biased region" description="Pro residues" evidence="7">
    <location>
        <begin position="1"/>
        <end position="18"/>
    </location>
</feature>
<keyword evidence="6" id="KW-0406">Ion transport</keyword>
<keyword evidence="5 6" id="KW-0472">Membrane</keyword>
<feature type="compositionally biased region" description="Gly residues" evidence="7">
    <location>
        <begin position="317"/>
        <end position="327"/>
    </location>
</feature>
<feature type="region of interest" description="Disordered" evidence="7">
    <location>
        <begin position="300"/>
        <end position="327"/>
    </location>
</feature>
<feature type="transmembrane region" description="Helical" evidence="6">
    <location>
        <begin position="411"/>
        <end position="433"/>
    </location>
</feature>